<comment type="caution">
    <text evidence="4">The sequence shown here is derived from an EMBL/GenBank/DDBJ whole genome shotgun (WGS) entry which is preliminary data.</text>
</comment>
<reference evidence="4 5" key="1">
    <citation type="submission" date="2017-09" db="EMBL/GenBank/DDBJ databases">
        <title>Depth-based differentiation of microbial function through sediment-hosted aquifers and enrichment of novel symbionts in the deep terrestrial subsurface.</title>
        <authorList>
            <person name="Probst A.J."/>
            <person name="Ladd B."/>
            <person name="Jarett J.K."/>
            <person name="Geller-Mcgrath D.E."/>
            <person name="Sieber C.M."/>
            <person name="Emerson J.B."/>
            <person name="Anantharaman K."/>
            <person name="Thomas B.C."/>
            <person name="Malmstrom R."/>
            <person name="Stieglmeier M."/>
            <person name="Klingl A."/>
            <person name="Woyke T."/>
            <person name="Ryan C.M."/>
            <person name="Banfield J.F."/>
        </authorList>
    </citation>
    <scope>NUCLEOTIDE SEQUENCE [LARGE SCALE GENOMIC DNA]</scope>
    <source>
        <strain evidence="4">CG23_combo_of_CG06-09_8_20_14_all_41_10</strain>
    </source>
</reference>
<dbReference type="CDD" id="cd01130">
    <property type="entry name" value="VirB11-like_ATPase"/>
    <property type="match status" value="1"/>
</dbReference>
<evidence type="ECO:0000313" key="5">
    <source>
        <dbReference type="Proteomes" id="UP000231292"/>
    </source>
</evidence>
<dbReference type="AlphaFoldDB" id="A0A2G9YJZ8"/>
<dbReference type="PANTHER" id="PTHR30486:SF15">
    <property type="entry name" value="TYPE II_IV SECRETION SYSTEM ATPASE"/>
    <property type="match status" value="1"/>
</dbReference>
<dbReference type="InterPro" id="IPR027417">
    <property type="entry name" value="P-loop_NTPase"/>
</dbReference>
<evidence type="ECO:0000259" key="3">
    <source>
        <dbReference type="Pfam" id="PF13614"/>
    </source>
</evidence>
<dbReference type="InterPro" id="IPR025669">
    <property type="entry name" value="AAA_dom"/>
</dbReference>
<dbReference type="Pfam" id="PF13614">
    <property type="entry name" value="AAA_31"/>
    <property type="match status" value="1"/>
</dbReference>
<proteinExistence type="inferred from homology"/>
<feature type="domain" description="Bacterial type II secretion system protein E" evidence="2">
    <location>
        <begin position="363"/>
        <end position="642"/>
    </location>
</feature>
<dbReference type="InterPro" id="IPR001482">
    <property type="entry name" value="T2SS/T4SS_dom"/>
</dbReference>
<evidence type="ECO:0000256" key="1">
    <source>
        <dbReference type="ARBA" id="ARBA00006611"/>
    </source>
</evidence>
<sequence>MSKTVVIFSTKGGVGKTLIAANLAVSLAQDQGKKVCLVDLDVQAPGDMAKMLNANPQKAMVDAINVLKKQPQSFKKADFIVQVSSKVDFLPAVLRPQQSSYLESSKIKDVFALLVKDYDYIIVDAGKSFSEIFVATLNQANLFFLVVNPDVISIYQTKWILDTLQFLSFPLSMIKGILNRAESVSGISWQEVKVSLPIDIISQIPSEGKNVGLAINRGVPIVLESPRSKVSLAIKQLSSDLITKNNLFVEHREIDQLKLKELSVEKSGAFWQKEGMSESPLEIEDDKSDEIVYLKRRIHARLIEQLNIKRLDLKVFSDCNKTRELRNKAEVMVTNLLTEEAGSFISSLDVRRKLVKEIVGEALGLGPLEDLLADDEITDIMVNNKDEIYAEKHGKIELTSKKFISNEQVRTIIERIIAPIGRRIDESVPMVDARLADGSRVNAIIPPLALTGPTLTIRKFRKERLRIEELVSFGSLSQAMADFIKASVLSRKNIIVSGGTGSGKTTVLNILSADIPSDERIITIEDAAELKLSQDHWVRLESRPPNIEGKGAITIRDLFRNTLRMRPDRIIVGECRGLESLDMLQAMNTGHDGSMTTIHANSTYDVLSRLDSMILMSGIELPIRAIREMVASAVDIIVQTARLSDGSRKIMAITEVCGMKDEIHIDLQDIFLFKQTGIDEKHMVLGSHIPTGYIPTFFEDIKIRGIPLSESVFQKS</sequence>
<accession>A0A2G9YJZ8</accession>
<dbReference type="Gene3D" id="3.30.450.380">
    <property type="match status" value="1"/>
</dbReference>
<evidence type="ECO:0000313" key="4">
    <source>
        <dbReference type="EMBL" id="PIP19462.1"/>
    </source>
</evidence>
<protein>
    <submittedName>
        <fullName evidence="4">Pilus assembly protein TadA</fullName>
    </submittedName>
</protein>
<name>A0A2G9YJZ8_9BACT</name>
<comment type="similarity">
    <text evidence="1">Belongs to the GSP E family.</text>
</comment>
<dbReference type="Pfam" id="PF00437">
    <property type="entry name" value="T2SSE"/>
    <property type="match status" value="1"/>
</dbReference>
<dbReference type="InterPro" id="IPR050921">
    <property type="entry name" value="T4SS_GSP_E_ATPase"/>
</dbReference>
<evidence type="ECO:0000259" key="2">
    <source>
        <dbReference type="Pfam" id="PF00437"/>
    </source>
</evidence>
<dbReference type="GO" id="GO:0016887">
    <property type="term" value="F:ATP hydrolysis activity"/>
    <property type="evidence" value="ECO:0007669"/>
    <property type="project" value="InterPro"/>
</dbReference>
<feature type="domain" description="AAA" evidence="3">
    <location>
        <begin position="3"/>
        <end position="165"/>
    </location>
</feature>
<dbReference type="Gene3D" id="3.40.50.300">
    <property type="entry name" value="P-loop containing nucleotide triphosphate hydrolases"/>
    <property type="match status" value="2"/>
</dbReference>
<dbReference type="EMBL" id="PCRK01000063">
    <property type="protein sequence ID" value="PIP19462.1"/>
    <property type="molecule type" value="Genomic_DNA"/>
</dbReference>
<dbReference type="PANTHER" id="PTHR30486">
    <property type="entry name" value="TWITCHING MOTILITY PROTEIN PILT"/>
    <property type="match status" value="1"/>
</dbReference>
<dbReference type="SUPFAM" id="SSF52540">
    <property type="entry name" value="P-loop containing nucleoside triphosphate hydrolases"/>
    <property type="match status" value="2"/>
</dbReference>
<organism evidence="4 5">
    <name type="scientific">Candidatus Sherwoodlollariibacterium unditelluris</name>
    <dbReference type="NCBI Taxonomy" id="1974757"/>
    <lineage>
        <taxon>Bacteria</taxon>
        <taxon>Pseudomonadati</taxon>
        <taxon>Candidatus Omnitrophota</taxon>
        <taxon>Candidatus Sherwoodlollariibacterium</taxon>
    </lineage>
</organism>
<gene>
    <name evidence="4" type="ORF">COX41_02785</name>
</gene>
<dbReference type="Proteomes" id="UP000231292">
    <property type="component" value="Unassembled WGS sequence"/>
</dbReference>